<comment type="caution">
    <text evidence="1">The sequence shown here is derived from an EMBL/GenBank/DDBJ whole genome shotgun (WGS) entry which is preliminary data.</text>
</comment>
<keyword evidence="2" id="KW-1185">Reference proteome</keyword>
<dbReference type="EMBL" id="JARK01001424">
    <property type="protein sequence ID" value="EYC04320.1"/>
    <property type="molecule type" value="Genomic_DNA"/>
</dbReference>
<accession>A0A016TNI0</accession>
<dbReference type="AlphaFoldDB" id="A0A016TNI0"/>
<protein>
    <submittedName>
        <fullName evidence="1">Uncharacterized protein</fullName>
    </submittedName>
</protein>
<organism evidence="1 2">
    <name type="scientific">Ancylostoma ceylanicum</name>
    <dbReference type="NCBI Taxonomy" id="53326"/>
    <lineage>
        <taxon>Eukaryota</taxon>
        <taxon>Metazoa</taxon>
        <taxon>Ecdysozoa</taxon>
        <taxon>Nematoda</taxon>
        <taxon>Chromadorea</taxon>
        <taxon>Rhabditida</taxon>
        <taxon>Rhabditina</taxon>
        <taxon>Rhabditomorpha</taxon>
        <taxon>Strongyloidea</taxon>
        <taxon>Ancylostomatidae</taxon>
        <taxon>Ancylostomatinae</taxon>
        <taxon>Ancylostoma</taxon>
    </lineage>
</organism>
<proteinExistence type="predicted"/>
<evidence type="ECO:0000313" key="1">
    <source>
        <dbReference type="EMBL" id="EYC04320.1"/>
    </source>
</evidence>
<reference evidence="2" key="1">
    <citation type="journal article" date="2015" name="Nat. Genet.">
        <title>The genome and transcriptome of the zoonotic hookworm Ancylostoma ceylanicum identify infection-specific gene families.</title>
        <authorList>
            <person name="Schwarz E.M."/>
            <person name="Hu Y."/>
            <person name="Antoshechkin I."/>
            <person name="Miller M.M."/>
            <person name="Sternberg P.W."/>
            <person name="Aroian R.V."/>
        </authorList>
    </citation>
    <scope>NUCLEOTIDE SEQUENCE</scope>
    <source>
        <strain evidence="2">HY135</strain>
    </source>
</reference>
<sequence length="96" mass="10841">MADMNHIPDALKFFPDGSLFVHRMDPTLHVYYSSKTIQMAVRNGLHALVAYGVHSYQLRQLKRQGQLYTVHGVCKNGVGVPLLYAVSLKKTQELVK</sequence>
<dbReference type="OrthoDB" id="5839148at2759"/>
<evidence type="ECO:0000313" key="2">
    <source>
        <dbReference type="Proteomes" id="UP000024635"/>
    </source>
</evidence>
<dbReference type="Proteomes" id="UP000024635">
    <property type="component" value="Unassembled WGS sequence"/>
</dbReference>
<name>A0A016TNI0_9BILA</name>
<gene>
    <name evidence="1" type="primary">Acey_s0088.g2140</name>
    <name evidence="1" type="ORF">Y032_0088g2140</name>
</gene>